<proteinExistence type="predicted"/>
<reference evidence="2 3" key="1">
    <citation type="submission" date="2016-07" db="EMBL/GenBank/DDBJ databases">
        <title>Multiple horizontal gene transfer events from other fungi enriched the ability of initially mycotrophic Trichoderma (Ascomycota) to feed on dead plant biomass.</title>
        <authorList>
            <consortium name="DOE Joint Genome Institute"/>
            <person name="Aerts A."/>
            <person name="Atanasova L."/>
            <person name="Chenthamara K."/>
            <person name="Zhang J."/>
            <person name="Grujic M."/>
            <person name="Henrissat B."/>
            <person name="Kuo A."/>
            <person name="Salamov A."/>
            <person name="Lipzen A."/>
            <person name="Labutti K."/>
            <person name="Barry K."/>
            <person name="Miao Y."/>
            <person name="Rahimi M.J."/>
            <person name="Shen Q."/>
            <person name="Grigoriev I.V."/>
            <person name="Kubicek C.P."/>
            <person name="Druzhinina I.S."/>
        </authorList>
    </citation>
    <scope>NUCLEOTIDE SEQUENCE [LARGE SCALE GENOMIC DNA]</scope>
    <source>
        <strain evidence="2 3">CBS 433.97</strain>
    </source>
</reference>
<organism evidence="2 3">
    <name type="scientific">Trichoderma asperellum (strain ATCC 204424 / CBS 433.97 / NBRC 101777)</name>
    <dbReference type="NCBI Taxonomy" id="1042311"/>
    <lineage>
        <taxon>Eukaryota</taxon>
        <taxon>Fungi</taxon>
        <taxon>Dikarya</taxon>
        <taxon>Ascomycota</taxon>
        <taxon>Pezizomycotina</taxon>
        <taxon>Sordariomycetes</taxon>
        <taxon>Hypocreomycetidae</taxon>
        <taxon>Hypocreales</taxon>
        <taxon>Hypocreaceae</taxon>
        <taxon>Trichoderma</taxon>
    </lineage>
</organism>
<keyword evidence="1" id="KW-0472">Membrane</keyword>
<accession>A0A2T3ZAK0</accession>
<feature type="transmembrane region" description="Helical" evidence="1">
    <location>
        <begin position="37"/>
        <end position="58"/>
    </location>
</feature>
<name>A0A2T3ZAK0_TRIA4</name>
<evidence type="ECO:0000313" key="3">
    <source>
        <dbReference type="Proteomes" id="UP000240493"/>
    </source>
</evidence>
<evidence type="ECO:0000256" key="1">
    <source>
        <dbReference type="SAM" id="Phobius"/>
    </source>
</evidence>
<dbReference type="Proteomes" id="UP000240493">
    <property type="component" value="Unassembled WGS sequence"/>
</dbReference>
<keyword evidence="3" id="KW-1185">Reference proteome</keyword>
<keyword evidence="1" id="KW-0812">Transmembrane</keyword>
<dbReference type="AlphaFoldDB" id="A0A2T3ZAK0"/>
<keyword evidence="1" id="KW-1133">Transmembrane helix</keyword>
<evidence type="ECO:0000313" key="2">
    <source>
        <dbReference type="EMBL" id="PTB41816.1"/>
    </source>
</evidence>
<sequence>MLRCVSATSCVLAARPAADSAGDSISHHETTPAWHQMLWLLLCHQAIIIIMTLSLGRFGRVPSGERAREPHPNCGQELDGKVLRFPVAIVSIAATWSAN</sequence>
<protein>
    <submittedName>
        <fullName evidence="2">Uncharacterized protein</fullName>
    </submittedName>
</protein>
<gene>
    <name evidence="2" type="ORF">M441DRAFT_405036</name>
</gene>
<dbReference type="EMBL" id="KZ679261">
    <property type="protein sequence ID" value="PTB41816.1"/>
    <property type="molecule type" value="Genomic_DNA"/>
</dbReference>